<protein>
    <submittedName>
        <fullName evidence="2">Uncharacterized protein</fullName>
    </submittedName>
</protein>
<reference evidence="2 3" key="1">
    <citation type="submission" date="2018-03" db="EMBL/GenBank/DDBJ databases">
        <title>Bacteriophage NCPPB3778 and a type I-E CRISPR drive the evolution of the US Biological Select Agent, Rathayibacter toxicus.</title>
        <authorList>
            <person name="Davis E.W.II."/>
            <person name="Tabima J.F."/>
            <person name="Weisberg A.J."/>
            <person name="Dantas Lopes L."/>
            <person name="Wiseman M.S."/>
            <person name="Wiseman M.S."/>
            <person name="Pupko T."/>
            <person name="Belcher M.S."/>
            <person name="Sechler A.J."/>
            <person name="Tancos M.A."/>
            <person name="Schroeder B.K."/>
            <person name="Murray T.D."/>
            <person name="Luster D.G."/>
            <person name="Schneider W.L."/>
            <person name="Rogers E."/>
            <person name="Andreote F.D."/>
            <person name="Grunwald N.J."/>
            <person name="Putnam M.L."/>
            <person name="Chang J.H."/>
        </authorList>
    </citation>
    <scope>NUCLEOTIDE SEQUENCE [LARGE SCALE GENOMIC DNA]</scope>
    <source>
        <strain evidence="2 3">DSM 15933</strain>
    </source>
</reference>
<gene>
    <name evidence="2" type="ORF">C1I63_14185</name>
</gene>
<comment type="caution">
    <text evidence="2">The sequence shown here is derived from an EMBL/GenBank/DDBJ whole genome shotgun (WGS) entry which is preliminary data.</text>
</comment>
<keyword evidence="1" id="KW-0812">Transmembrane</keyword>
<keyword evidence="3" id="KW-1185">Reference proteome</keyword>
<name>A0A2T4UWJ2_9MICO</name>
<dbReference type="RefSeq" id="WP_055792166.1">
    <property type="nucleotide sequence ID" value="NZ_PZPL01000001.1"/>
</dbReference>
<accession>A0A2T4UWJ2</accession>
<proteinExistence type="predicted"/>
<dbReference type="AlphaFoldDB" id="A0A2T4UWJ2"/>
<evidence type="ECO:0000313" key="2">
    <source>
        <dbReference type="EMBL" id="PTL73873.1"/>
    </source>
</evidence>
<evidence type="ECO:0000313" key="3">
    <source>
        <dbReference type="Proteomes" id="UP000241085"/>
    </source>
</evidence>
<sequence>MSRPLILLTGIGLVLLATLVLAPLSTVSTCYDAVEPSASRCETAHRSLLGAPANLWVWLVIVAVIVVRTALRLRRPRAQDASR</sequence>
<feature type="transmembrane region" description="Helical" evidence="1">
    <location>
        <begin position="53"/>
        <end position="71"/>
    </location>
</feature>
<keyword evidence="1" id="KW-0472">Membrane</keyword>
<evidence type="ECO:0000256" key="1">
    <source>
        <dbReference type="SAM" id="Phobius"/>
    </source>
</evidence>
<dbReference type="Proteomes" id="UP000241085">
    <property type="component" value="Unassembled WGS sequence"/>
</dbReference>
<keyword evidence="1" id="KW-1133">Transmembrane helix</keyword>
<organism evidence="2 3">
    <name type="scientific">Rathayibacter caricis DSM 15933</name>
    <dbReference type="NCBI Taxonomy" id="1328867"/>
    <lineage>
        <taxon>Bacteria</taxon>
        <taxon>Bacillati</taxon>
        <taxon>Actinomycetota</taxon>
        <taxon>Actinomycetes</taxon>
        <taxon>Micrococcales</taxon>
        <taxon>Microbacteriaceae</taxon>
        <taxon>Rathayibacter</taxon>
    </lineage>
</organism>
<dbReference type="EMBL" id="PZPL01000001">
    <property type="protein sequence ID" value="PTL73873.1"/>
    <property type="molecule type" value="Genomic_DNA"/>
</dbReference>